<proteinExistence type="predicted"/>
<gene>
    <name evidence="3" type="ORF">KTU01_12950</name>
</gene>
<dbReference type="STRING" id="388357.GCA_001580365_01472"/>
<feature type="region of interest" description="Disordered" evidence="1">
    <location>
        <begin position="1"/>
        <end position="23"/>
    </location>
</feature>
<reference evidence="3 4" key="1">
    <citation type="submission" date="2019-07" db="EMBL/GenBank/DDBJ databases">
        <title>Whole genome shotgun sequence of Kocuria turfanensis NBRC 107627.</title>
        <authorList>
            <person name="Hosoyama A."/>
            <person name="Uohara A."/>
            <person name="Ohji S."/>
            <person name="Ichikawa N."/>
        </authorList>
    </citation>
    <scope>NUCLEOTIDE SEQUENCE [LARGE SCALE GENOMIC DNA]</scope>
    <source>
        <strain evidence="3 4">NBRC 107627</strain>
    </source>
</reference>
<dbReference type="AlphaFoldDB" id="A0A512IBU6"/>
<accession>A0A512IBU6</accession>
<dbReference type="InterPro" id="IPR036291">
    <property type="entry name" value="NAD(P)-bd_dom_sf"/>
</dbReference>
<dbReference type="EMBL" id="BJZS01000033">
    <property type="protein sequence ID" value="GEO95172.1"/>
    <property type="molecule type" value="Genomic_DNA"/>
</dbReference>
<dbReference type="PANTHER" id="PTHR15020:SF50">
    <property type="entry name" value="UPF0659 PROTEIN YMR090W"/>
    <property type="match status" value="1"/>
</dbReference>
<protein>
    <submittedName>
        <fullName evidence="3">NAD-dependent dehydratase</fullName>
    </submittedName>
</protein>
<evidence type="ECO:0000256" key="1">
    <source>
        <dbReference type="SAM" id="MobiDB-lite"/>
    </source>
</evidence>
<dbReference type="SUPFAM" id="SSF51735">
    <property type="entry name" value="NAD(P)-binding Rossmann-fold domains"/>
    <property type="match status" value="1"/>
</dbReference>
<keyword evidence="4" id="KW-1185">Reference proteome</keyword>
<dbReference type="CDD" id="cd05243">
    <property type="entry name" value="SDR_a5"/>
    <property type="match status" value="1"/>
</dbReference>
<feature type="compositionally biased region" description="Polar residues" evidence="1">
    <location>
        <begin position="14"/>
        <end position="23"/>
    </location>
</feature>
<evidence type="ECO:0000313" key="3">
    <source>
        <dbReference type="EMBL" id="GEO95172.1"/>
    </source>
</evidence>
<dbReference type="Pfam" id="PF13460">
    <property type="entry name" value="NAD_binding_10"/>
    <property type="match status" value="1"/>
</dbReference>
<dbReference type="PANTHER" id="PTHR15020">
    <property type="entry name" value="FLAVIN REDUCTASE-RELATED"/>
    <property type="match status" value="1"/>
</dbReference>
<evidence type="ECO:0000259" key="2">
    <source>
        <dbReference type="Pfam" id="PF13460"/>
    </source>
</evidence>
<dbReference type="Gene3D" id="3.40.50.720">
    <property type="entry name" value="NAD(P)-binding Rossmann-like Domain"/>
    <property type="match status" value="1"/>
</dbReference>
<name>A0A512IBU6_9MICC</name>
<organism evidence="3 4">
    <name type="scientific">Kocuria turfanensis</name>
    <dbReference type="NCBI Taxonomy" id="388357"/>
    <lineage>
        <taxon>Bacteria</taxon>
        <taxon>Bacillati</taxon>
        <taxon>Actinomycetota</taxon>
        <taxon>Actinomycetes</taxon>
        <taxon>Micrococcales</taxon>
        <taxon>Micrococcaceae</taxon>
        <taxon>Kocuria</taxon>
    </lineage>
</organism>
<dbReference type="InterPro" id="IPR016040">
    <property type="entry name" value="NAD(P)-bd_dom"/>
</dbReference>
<comment type="caution">
    <text evidence="3">The sequence shown here is derived from an EMBL/GenBank/DDBJ whole genome shotgun (WGS) entry which is preliminary data.</text>
</comment>
<dbReference type="Proteomes" id="UP000321103">
    <property type="component" value="Unassembled WGS sequence"/>
</dbReference>
<sequence>MSRVPAARTRLASGRTTHSLPTVRSTPMSHVAIIGGHGKVALILSQLLKTGGNDVTSIFRNPDHTDDVENTGATPVVADVEQLSVAQIADLLEGHDAVVWTAGAGGGSPERTYAVDRDAAIRAMDAAEVAGAKRFVMVSYFGAGQDHGIPEDDPFHAYAQAKADADDHLRASALDWTIVGPGALTEDEASGKIDVSTGERDGERKTSRANVALVVGAVLDDPSTVGKKIDFSDGDTLISDALEVVA</sequence>
<feature type="domain" description="NAD(P)-binding" evidence="2">
    <location>
        <begin position="35"/>
        <end position="222"/>
    </location>
</feature>
<evidence type="ECO:0000313" key="4">
    <source>
        <dbReference type="Proteomes" id="UP000321103"/>
    </source>
</evidence>